<protein>
    <submittedName>
        <fullName evidence="1">Uncharacterized protein</fullName>
    </submittedName>
</protein>
<dbReference type="AlphaFoldDB" id="V8CNT4"/>
<gene>
    <name evidence="1" type="ORF">HMPREF1173_01561</name>
</gene>
<reference evidence="1 2" key="1">
    <citation type="submission" date="2013-10" db="EMBL/GenBank/DDBJ databases">
        <title>The Genome Sequence of Prevotella nigrescens CC14M.</title>
        <authorList>
            <consortium name="The Broad Institute Genomics Platform"/>
            <person name="Earl A."/>
            <person name="Allen-Vercoe E."/>
            <person name="Daigneault M."/>
            <person name="Young S.K."/>
            <person name="Zeng Q."/>
            <person name="Gargeya S."/>
            <person name="Fitzgerald M."/>
            <person name="Abouelleil A."/>
            <person name="Alvarado L."/>
            <person name="Chapman S.B."/>
            <person name="Gainer-Dewar J."/>
            <person name="Goldberg J."/>
            <person name="Griggs A."/>
            <person name="Gujja S."/>
            <person name="Hansen M."/>
            <person name="Howarth C."/>
            <person name="Imamovic A."/>
            <person name="Ireland A."/>
            <person name="Larimer J."/>
            <person name="McCowan C."/>
            <person name="Murphy C."/>
            <person name="Pearson M."/>
            <person name="Poon T.W."/>
            <person name="Priest M."/>
            <person name="Roberts A."/>
            <person name="Saif S."/>
            <person name="Shea T."/>
            <person name="Sykes S."/>
            <person name="Wortman J."/>
            <person name="Nusbaum C."/>
            <person name="Birren B."/>
        </authorList>
    </citation>
    <scope>NUCLEOTIDE SEQUENCE [LARGE SCALE GENOMIC DNA]</scope>
    <source>
        <strain evidence="1 2">CC14M</strain>
    </source>
</reference>
<evidence type="ECO:0000313" key="1">
    <source>
        <dbReference type="EMBL" id="ETD28421.1"/>
    </source>
</evidence>
<dbReference type="EMBL" id="AZJH01000023">
    <property type="protein sequence ID" value="ETD28421.1"/>
    <property type="molecule type" value="Genomic_DNA"/>
</dbReference>
<keyword evidence="2" id="KW-1185">Reference proteome</keyword>
<name>V8CNT4_9BACT</name>
<evidence type="ECO:0000313" key="2">
    <source>
        <dbReference type="Proteomes" id="UP000018727"/>
    </source>
</evidence>
<dbReference type="HOGENOM" id="CLU_2846172_0_0_10"/>
<dbReference type="Proteomes" id="UP000018727">
    <property type="component" value="Unassembled WGS sequence"/>
</dbReference>
<proteinExistence type="predicted"/>
<dbReference type="PATRIC" id="fig|1073366.3.peg.1620"/>
<organism evidence="1 2">
    <name type="scientific">Prevotella nigrescens CC14M</name>
    <dbReference type="NCBI Taxonomy" id="1073366"/>
    <lineage>
        <taxon>Bacteria</taxon>
        <taxon>Pseudomonadati</taxon>
        <taxon>Bacteroidota</taxon>
        <taxon>Bacteroidia</taxon>
        <taxon>Bacteroidales</taxon>
        <taxon>Prevotellaceae</taxon>
        <taxon>Prevotella</taxon>
    </lineage>
</organism>
<sequence>MKICYPIKHFLFLQRKKRKYNALRKPNGFCKFINDEKIHIKNIVLLKHLNYEETITSCSRSNFWR</sequence>
<comment type="caution">
    <text evidence="1">The sequence shown here is derived from an EMBL/GenBank/DDBJ whole genome shotgun (WGS) entry which is preliminary data.</text>
</comment>
<accession>V8CNT4</accession>